<feature type="compositionally biased region" description="Basic residues" evidence="9">
    <location>
        <begin position="18"/>
        <end position="27"/>
    </location>
</feature>
<keyword evidence="2" id="KW-0805">Transcription regulation</keyword>
<dbReference type="SUPFAM" id="SSF54171">
    <property type="entry name" value="DNA-binding domain"/>
    <property type="match status" value="1"/>
</dbReference>
<dbReference type="Gene3D" id="3.30.730.10">
    <property type="entry name" value="AP2/ERF domain"/>
    <property type="match status" value="1"/>
</dbReference>
<feature type="region of interest" description="Disordered" evidence="9">
    <location>
        <begin position="1"/>
        <end position="34"/>
    </location>
</feature>
<dbReference type="InterPro" id="IPR001471">
    <property type="entry name" value="AP2/ERF_dom"/>
</dbReference>
<evidence type="ECO:0000256" key="5">
    <source>
        <dbReference type="ARBA" id="ARBA00023159"/>
    </source>
</evidence>
<feature type="compositionally biased region" description="Polar residues" evidence="9">
    <location>
        <begin position="1"/>
        <end position="15"/>
    </location>
</feature>
<sequence length="366" mass="39894">MDTCVQGSNKTSLPFASSRKRKSRSRRSGPNSVAETLARWKQYNDILDSVRKAPAKGSKKGCMKGKGGPENSICGYRGVRQRTWGKWVAEIREPNRGSRLWLGTFPTAIEAALAYDEAARAMYGSSARLNLPNYTMSLKDSSSAPTTSVSDSTTTTSNYSEVCAYEDSKKPVVPSIKHESGEGESGISGGMLSAVVKAEPATPVSLVTQGGGNDPVNVGNEPVDAMKLQHEENGRSLDAMYFKNEDGGQDFLEGFPMDEMFDVDEFLRAIDSDPLAGYGTRQELGHDSGQVGSFETDNMQWEKPTDLSYQLQNPDAKLLGSLNHMEQVPSDFDYCYGFLQPGKQLDPCIGLNDQGLLDLELSDMGF</sequence>
<comment type="caution">
    <text evidence="11">The sequence shown here is derived from an EMBL/GenBank/DDBJ whole genome shotgun (WGS) entry which is preliminary data.</text>
</comment>
<evidence type="ECO:0000313" key="11">
    <source>
        <dbReference type="EMBL" id="RVX03084.1"/>
    </source>
</evidence>
<dbReference type="GO" id="GO:0003677">
    <property type="term" value="F:DNA binding"/>
    <property type="evidence" value="ECO:0007669"/>
    <property type="project" value="UniProtKB-KW"/>
</dbReference>
<organism evidence="11 12">
    <name type="scientific">Vitis vinifera</name>
    <name type="common">Grape</name>
    <dbReference type="NCBI Taxonomy" id="29760"/>
    <lineage>
        <taxon>Eukaryota</taxon>
        <taxon>Viridiplantae</taxon>
        <taxon>Streptophyta</taxon>
        <taxon>Embryophyta</taxon>
        <taxon>Tracheophyta</taxon>
        <taxon>Spermatophyta</taxon>
        <taxon>Magnoliopsida</taxon>
        <taxon>eudicotyledons</taxon>
        <taxon>Gunneridae</taxon>
        <taxon>Pentapetalae</taxon>
        <taxon>rosids</taxon>
        <taxon>Vitales</taxon>
        <taxon>Vitaceae</taxon>
        <taxon>Viteae</taxon>
        <taxon>Vitis</taxon>
    </lineage>
</organism>
<dbReference type="GO" id="GO:0005634">
    <property type="term" value="C:nucleus"/>
    <property type="evidence" value="ECO:0007669"/>
    <property type="project" value="UniProtKB-SubCell"/>
</dbReference>
<keyword evidence="4" id="KW-0238">DNA-binding</keyword>
<keyword evidence="3" id="KW-0346">Stress response</keyword>
<evidence type="ECO:0000259" key="10">
    <source>
        <dbReference type="PROSITE" id="PS51032"/>
    </source>
</evidence>
<name>A0A438J2A9_VITVI</name>
<dbReference type="PRINTS" id="PR00367">
    <property type="entry name" value="ETHRSPELEMNT"/>
</dbReference>
<gene>
    <name evidence="11" type="primary">DREB2C_0</name>
    <name evidence="11" type="ORF">CK203_016712</name>
</gene>
<evidence type="ECO:0000256" key="6">
    <source>
        <dbReference type="ARBA" id="ARBA00023163"/>
    </source>
</evidence>
<dbReference type="FunFam" id="3.30.730.10:FF:000001">
    <property type="entry name" value="Ethylene-responsive transcription factor 2"/>
    <property type="match status" value="1"/>
</dbReference>
<feature type="domain" description="AP2/ERF" evidence="10">
    <location>
        <begin position="75"/>
        <end position="132"/>
    </location>
</feature>
<comment type="subcellular location">
    <subcellularLocation>
        <location evidence="1">Nucleus</location>
    </subcellularLocation>
</comment>
<dbReference type="EMBL" id="QGNW01000067">
    <property type="protein sequence ID" value="RVX03084.1"/>
    <property type="molecule type" value="Genomic_DNA"/>
</dbReference>
<dbReference type="GO" id="GO:0003700">
    <property type="term" value="F:DNA-binding transcription factor activity"/>
    <property type="evidence" value="ECO:0007669"/>
    <property type="project" value="InterPro"/>
</dbReference>
<evidence type="ECO:0000256" key="8">
    <source>
        <dbReference type="ARBA" id="ARBA00024343"/>
    </source>
</evidence>
<evidence type="ECO:0000256" key="1">
    <source>
        <dbReference type="ARBA" id="ARBA00004123"/>
    </source>
</evidence>
<dbReference type="PANTHER" id="PTHR31241:SF62">
    <property type="entry name" value="DEHYDRATION-RESPONSIVE ELEMENT-BINDING PROTEIN 2D"/>
    <property type="match status" value="1"/>
</dbReference>
<protein>
    <submittedName>
        <fullName evidence="11">Dehydration-responsive element-binding protein 2C</fullName>
    </submittedName>
</protein>
<dbReference type="AlphaFoldDB" id="A0A438J2A9"/>
<keyword evidence="6" id="KW-0804">Transcription</keyword>
<reference evidence="11 12" key="1">
    <citation type="journal article" date="2018" name="PLoS Genet.">
        <title>Population sequencing reveals clonal diversity and ancestral inbreeding in the grapevine cultivar Chardonnay.</title>
        <authorList>
            <person name="Roach M.J."/>
            <person name="Johnson D.L."/>
            <person name="Bohlmann J."/>
            <person name="van Vuuren H.J."/>
            <person name="Jones S.J."/>
            <person name="Pretorius I.S."/>
            <person name="Schmidt S.A."/>
            <person name="Borneman A.R."/>
        </authorList>
    </citation>
    <scope>NUCLEOTIDE SEQUENCE [LARGE SCALE GENOMIC DNA]</scope>
    <source>
        <strain evidence="12">cv. Chardonnay</strain>
        <tissue evidence="11">Leaf</tissue>
    </source>
</reference>
<evidence type="ECO:0000256" key="3">
    <source>
        <dbReference type="ARBA" id="ARBA00023016"/>
    </source>
</evidence>
<dbReference type="Pfam" id="PF00847">
    <property type="entry name" value="AP2"/>
    <property type="match status" value="1"/>
</dbReference>
<evidence type="ECO:0000256" key="9">
    <source>
        <dbReference type="SAM" id="MobiDB-lite"/>
    </source>
</evidence>
<dbReference type="CDD" id="cd00018">
    <property type="entry name" value="AP2"/>
    <property type="match status" value="1"/>
</dbReference>
<evidence type="ECO:0000256" key="4">
    <source>
        <dbReference type="ARBA" id="ARBA00023125"/>
    </source>
</evidence>
<dbReference type="PROSITE" id="PS51032">
    <property type="entry name" value="AP2_ERF"/>
    <property type="match status" value="1"/>
</dbReference>
<evidence type="ECO:0000256" key="2">
    <source>
        <dbReference type="ARBA" id="ARBA00023015"/>
    </source>
</evidence>
<accession>A0A438J2A9</accession>
<dbReference type="InterPro" id="IPR036955">
    <property type="entry name" value="AP2/ERF_dom_sf"/>
</dbReference>
<dbReference type="SMART" id="SM00380">
    <property type="entry name" value="AP2"/>
    <property type="match status" value="1"/>
</dbReference>
<evidence type="ECO:0000313" key="12">
    <source>
        <dbReference type="Proteomes" id="UP000288805"/>
    </source>
</evidence>
<keyword evidence="5" id="KW-0010">Activator</keyword>
<evidence type="ECO:0000256" key="7">
    <source>
        <dbReference type="ARBA" id="ARBA00023242"/>
    </source>
</evidence>
<dbReference type="InterPro" id="IPR016177">
    <property type="entry name" value="DNA-bd_dom_sf"/>
</dbReference>
<keyword evidence="7" id="KW-0539">Nucleus</keyword>
<comment type="similarity">
    <text evidence="8">Belongs to the AP2/ERF transcription factor family. ERF subfamily.</text>
</comment>
<dbReference type="Proteomes" id="UP000288805">
    <property type="component" value="Unassembled WGS sequence"/>
</dbReference>
<dbReference type="PANTHER" id="PTHR31241">
    <property type="entry name" value="DEHYDRATION-RESPONSIVE ELEMENT-BINDING PROTEIN 2C"/>
    <property type="match status" value="1"/>
</dbReference>
<proteinExistence type="inferred from homology"/>